<proteinExistence type="predicted"/>
<keyword evidence="1" id="KW-0732">Signal</keyword>
<dbReference type="InterPro" id="IPR024370">
    <property type="entry name" value="PBP_domain"/>
</dbReference>
<comment type="caution">
    <text evidence="3">The sequence shown here is derived from an EMBL/GenBank/DDBJ whole genome shotgun (WGS) entry which is preliminary data.</text>
</comment>
<dbReference type="PANTHER" id="PTHR30570">
    <property type="entry name" value="PERIPLASMIC PHOSPHATE BINDING COMPONENT OF PHOSPHATE ABC TRANSPORTER"/>
    <property type="match status" value="1"/>
</dbReference>
<dbReference type="eggNOG" id="COG0226">
    <property type="taxonomic scope" value="Bacteria"/>
</dbReference>
<dbReference type="Proteomes" id="UP000030185">
    <property type="component" value="Unassembled WGS sequence"/>
</dbReference>
<evidence type="ECO:0000313" key="4">
    <source>
        <dbReference type="Proteomes" id="UP000030185"/>
    </source>
</evidence>
<gene>
    <name evidence="3" type="ORF">MYP_4009</name>
</gene>
<dbReference type="EMBL" id="BBLT01000009">
    <property type="protein sequence ID" value="GAL86779.1"/>
    <property type="molecule type" value="Genomic_DNA"/>
</dbReference>
<dbReference type="Pfam" id="PF12849">
    <property type="entry name" value="PBP_like_2"/>
    <property type="match status" value="1"/>
</dbReference>
<dbReference type="InterPro" id="IPR050811">
    <property type="entry name" value="Phosphate_ABC_transporter"/>
</dbReference>
<evidence type="ECO:0000256" key="1">
    <source>
        <dbReference type="ARBA" id="ARBA00022729"/>
    </source>
</evidence>
<feature type="domain" description="PBP" evidence="2">
    <location>
        <begin position="45"/>
        <end position="283"/>
    </location>
</feature>
<dbReference type="STRING" id="153721.MYP_4009"/>
<protein>
    <submittedName>
        <fullName evidence="3">Phosphate ABC transporter substrate-binding protein</fullName>
    </submittedName>
</protein>
<accession>A0A098LK04</accession>
<reference evidence="3 4" key="1">
    <citation type="submission" date="2014-09" db="EMBL/GenBank/DDBJ databases">
        <title>Sporocytophaga myxococcoides PG-01 genome sequencing.</title>
        <authorList>
            <person name="Liu L."/>
            <person name="Gao P.J."/>
            <person name="Chen G.J."/>
            <person name="Wang L.S."/>
        </authorList>
    </citation>
    <scope>NUCLEOTIDE SEQUENCE [LARGE SCALE GENOMIC DNA]</scope>
    <source>
        <strain evidence="3 4">PG-01</strain>
    </source>
</reference>
<keyword evidence="4" id="KW-1185">Reference proteome</keyword>
<dbReference type="Gene3D" id="3.40.190.10">
    <property type="entry name" value="Periplasmic binding protein-like II"/>
    <property type="match status" value="2"/>
</dbReference>
<evidence type="ECO:0000259" key="2">
    <source>
        <dbReference type="Pfam" id="PF12849"/>
    </source>
</evidence>
<organism evidence="3 4">
    <name type="scientific">Sporocytophaga myxococcoides</name>
    <dbReference type="NCBI Taxonomy" id="153721"/>
    <lineage>
        <taxon>Bacteria</taxon>
        <taxon>Pseudomonadati</taxon>
        <taxon>Bacteroidota</taxon>
        <taxon>Cytophagia</taxon>
        <taxon>Cytophagales</taxon>
        <taxon>Cytophagaceae</taxon>
        <taxon>Sporocytophaga</taxon>
    </lineage>
</organism>
<dbReference type="PANTHER" id="PTHR30570:SF1">
    <property type="entry name" value="PHOSPHATE-BINDING PROTEIN PSTS"/>
    <property type="match status" value="1"/>
</dbReference>
<evidence type="ECO:0000313" key="3">
    <source>
        <dbReference type="EMBL" id="GAL86779.1"/>
    </source>
</evidence>
<name>A0A098LK04_9BACT</name>
<dbReference type="SUPFAM" id="SSF53850">
    <property type="entry name" value="Periplasmic binding protein-like II"/>
    <property type="match status" value="1"/>
</dbReference>
<sequence>MIFFAVFIFSCDGTNTLNLSSAVLENSVTEIKKDTTLENKVSNQIKISIKGSTTVAPVMEKLISRFEKKNNLYVFHIEASGSQSGIETLKTQDADIAMTSAIMNENHKYDFHKRKLDFVELYLGGDALAIIVNVNNKVRGLTKEMVKEIFTGNINEWEVSTGLNKQIRIFGRDSTSGTYRYFKEQILNNENFSETTVHLKNSKDIIDSVRKYQNAIGYVSFAQLNYSVEPLDISFDKGKTFIKLRNEHVENFHYKFVRPLYLYYTADTYIKLKAFIDFIKSEEGKEIIFNEGYIPVSSSLISGKHHKEIQ</sequence>
<dbReference type="AlphaFoldDB" id="A0A098LK04"/>